<evidence type="ECO:0000256" key="1">
    <source>
        <dbReference type="ARBA" id="ARBA00010928"/>
    </source>
</evidence>
<dbReference type="PANTHER" id="PTHR43708:SF5">
    <property type="entry name" value="CONSERVED EXPRESSED OXIDOREDUCTASE (EUROFUNG)-RELATED"/>
    <property type="match status" value="1"/>
</dbReference>
<gene>
    <name evidence="5" type="ORF">GCM10009819_31490</name>
</gene>
<proteinExistence type="inferred from homology"/>
<dbReference type="Pfam" id="PF01408">
    <property type="entry name" value="GFO_IDH_MocA"/>
    <property type="match status" value="1"/>
</dbReference>
<dbReference type="RefSeq" id="WP_344376557.1">
    <property type="nucleotide sequence ID" value="NZ_BAAAPW010000005.1"/>
</dbReference>
<accession>A0ABN2UTH6</accession>
<evidence type="ECO:0000259" key="3">
    <source>
        <dbReference type="Pfam" id="PF01408"/>
    </source>
</evidence>
<feature type="domain" description="Gfo/Idh/MocA-like oxidoreductase C-terminal" evidence="4">
    <location>
        <begin position="136"/>
        <end position="337"/>
    </location>
</feature>
<keyword evidence="6" id="KW-1185">Reference proteome</keyword>
<keyword evidence="2" id="KW-0560">Oxidoreductase</keyword>
<reference evidence="5 6" key="1">
    <citation type="journal article" date="2019" name="Int. J. Syst. Evol. Microbiol.">
        <title>The Global Catalogue of Microorganisms (GCM) 10K type strain sequencing project: providing services to taxonomists for standard genome sequencing and annotation.</title>
        <authorList>
            <consortium name="The Broad Institute Genomics Platform"/>
            <consortium name="The Broad Institute Genome Sequencing Center for Infectious Disease"/>
            <person name="Wu L."/>
            <person name="Ma J."/>
        </authorList>
    </citation>
    <scope>NUCLEOTIDE SEQUENCE [LARGE SCALE GENOMIC DNA]</scope>
    <source>
        <strain evidence="5 6">JCM 15672</strain>
    </source>
</reference>
<dbReference type="EMBL" id="BAAAPW010000005">
    <property type="protein sequence ID" value="GAA2042715.1"/>
    <property type="molecule type" value="Genomic_DNA"/>
</dbReference>
<dbReference type="Pfam" id="PF02894">
    <property type="entry name" value="GFO_IDH_MocA_C"/>
    <property type="match status" value="1"/>
</dbReference>
<dbReference type="PANTHER" id="PTHR43708">
    <property type="entry name" value="CONSERVED EXPRESSED OXIDOREDUCTASE (EUROFUNG)"/>
    <property type="match status" value="1"/>
</dbReference>
<dbReference type="SUPFAM" id="SSF51735">
    <property type="entry name" value="NAD(P)-binding Rossmann-fold domains"/>
    <property type="match status" value="1"/>
</dbReference>
<evidence type="ECO:0000313" key="5">
    <source>
        <dbReference type="EMBL" id="GAA2042715.1"/>
    </source>
</evidence>
<dbReference type="InterPro" id="IPR036291">
    <property type="entry name" value="NAD(P)-bd_dom_sf"/>
</dbReference>
<dbReference type="InterPro" id="IPR000683">
    <property type="entry name" value="Gfo/Idh/MocA-like_OxRdtase_N"/>
</dbReference>
<comment type="similarity">
    <text evidence="1">Belongs to the Gfo/Idh/MocA family.</text>
</comment>
<organism evidence="5 6">
    <name type="scientific">Agromyces tropicus</name>
    <dbReference type="NCBI Taxonomy" id="555371"/>
    <lineage>
        <taxon>Bacteria</taxon>
        <taxon>Bacillati</taxon>
        <taxon>Actinomycetota</taxon>
        <taxon>Actinomycetes</taxon>
        <taxon>Micrococcales</taxon>
        <taxon>Microbacteriaceae</taxon>
        <taxon>Agromyces</taxon>
    </lineage>
</organism>
<dbReference type="InterPro" id="IPR004104">
    <property type="entry name" value="Gfo/Idh/MocA-like_OxRdtase_C"/>
</dbReference>
<evidence type="ECO:0000256" key="2">
    <source>
        <dbReference type="ARBA" id="ARBA00023002"/>
    </source>
</evidence>
<protein>
    <submittedName>
        <fullName evidence="5">Gfo/Idh/MocA family oxidoreductase</fullName>
    </submittedName>
</protein>
<evidence type="ECO:0000313" key="6">
    <source>
        <dbReference type="Proteomes" id="UP001501196"/>
    </source>
</evidence>
<comment type="caution">
    <text evidence="5">The sequence shown here is derived from an EMBL/GenBank/DDBJ whole genome shotgun (WGS) entry which is preliminary data.</text>
</comment>
<feature type="domain" description="Gfo/Idh/MocA-like oxidoreductase N-terminal" evidence="3">
    <location>
        <begin position="1"/>
        <end position="122"/>
    </location>
</feature>
<dbReference type="Proteomes" id="UP001501196">
    <property type="component" value="Unassembled WGS sequence"/>
</dbReference>
<name>A0ABN2UTH6_9MICO</name>
<dbReference type="Gene3D" id="3.30.360.10">
    <property type="entry name" value="Dihydrodipicolinate Reductase, domain 2"/>
    <property type="match status" value="1"/>
</dbReference>
<dbReference type="Gene3D" id="3.40.50.720">
    <property type="entry name" value="NAD(P)-binding Rossmann-like Domain"/>
    <property type="match status" value="1"/>
</dbReference>
<sequence>MRIGLVGYGFGGRRFHAPLIAALVGVSFTGVVTRSRARRSELADDLGAAAPPALDSVTELIAGGVDLVSVSIPPEARGPVVRELLDAGVAVVSDKPFASTLDEGIALAEYAAARDVPLTVFHNRRWDSEALTLARAVEDGLVGEVRGCDSNLERWEPWAAERSSGGGHLLDVGSHLVDQLREVFGPVSRVLAVIDRASGLPLETGYLLVLEHRSGLRTRVTASCTQAAEYPRFRLTGSEGTLVLDGLDVQTEHTLAGLSPRDSAWGVEPPDRAGVLHRTDGTRAAVSRERGDWSAFYRGTIDALRDGSTLPVPIAGAISTLAVLEAAVESDRTGEWVAPRA</sequence>
<dbReference type="InterPro" id="IPR051317">
    <property type="entry name" value="Gfo/Idh/MocA_oxidoreduct"/>
</dbReference>
<dbReference type="SUPFAM" id="SSF55347">
    <property type="entry name" value="Glyceraldehyde-3-phosphate dehydrogenase-like, C-terminal domain"/>
    <property type="match status" value="1"/>
</dbReference>
<evidence type="ECO:0000259" key="4">
    <source>
        <dbReference type="Pfam" id="PF02894"/>
    </source>
</evidence>